<accession>A0ABY5AQR0</accession>
<feature type="repeat" description="TPR" evidence="3">
    <location>
        <begin position="393"/>
        <end position="426"/>
    </location>
</feature>
<keyword evidence="2 3" id="KW-0802">TPR repeat</keyword>
<dbReference type="NCBIfam" id="NF047558">
    <property type="entry name" value="TPR_END_plus"/>
    <property type="match status" value="1"/>
</dbReference>
<keyword evidence="1" id="KW-0677">Repeat</keyword>
<feature type="repeat" description="TPR" evidence="3">
    <location>
        <begin position="529"/>
        <end position="562"/>
    </location>
</feature>
<evidence type="ECO:0000256" key="1">
    <source>
        <dbReference type="ARBA" id="ARBA00022737"/>
    </source>
</evidence>
<evidence type="ECO:0000256" key="4">
    <source>
        <dbReference type="SAM" id="MobiDB-lite"/>
    </source>
</evidence>
<dbReference type="Pfam" id="PF13414">
    <property type="entry name" value="TPR_11"/>
    <property type="match status" value="1"/>
</dbReference>
<keyword evidence="5" id="KW-1133">Transmembrane helix</keyword>
<feature type="repeat" description="TPR" evidence="3">
    <location>
        <begin position="427"/>
        <end position="460"/>
    </location>
</feature>
<organism evidence="6 7">
    <name type="scientific">Phormidium yuhuli AB48</name>
    <dbReference type="NCBI Taxonomy" id="2940671"/>
    <lineage>
        <taxon>Bacteria</taxon>
        <taxon>Bacillati</taxon>
        <taxon>Cyanobacteriota</taxon>
        <taxon>Cyanophyceae</taxon>
        <taxon>Oscillatoriophycideae</taxon>
        <taxon>Oscillatoriales</taxon>
        <taxon>Oscillatoriaceae</taxon>
        <taxon>Phormidium</taxon>
        <taxon>Phormidium yuhuli</taxon>
    </lineage>
</organism>
<evidence type="ECO:0000313" key="6">
    <source>
        <dbReference type="EMBL" id="USR91558.1"/>
    </source>
</evidence>
<feature type="compositionally biased region" description="Polar residues" evidence="4">
    <location>
        <begin position="167"/>
        <end position="176"/>
    </location>
</feature>
<dbReference type="Proteomes" id="UP001056708">
    <property type="component" value="Chromosome"/>
</dbReference>
<dbReference type="RefSeq" id="WP_252663573.1">
    <property type="nucleotide sequence ID" value="NZ_CP098611.1"/>
</dbReference>
<feature type="compositionally biased region" description="Polar residues" evidence="4">
    <location>
        <begin position="322"/>
        <end position="334"/>
    </location>
</feature>
<feature type="compositionally biased region" description="Basic and acidic residues" evidence="4">
    <location>
        <begin position="337"/>
        <end position="349"/>
    </location>
</feature>
<feature type="repeat" description="TPR" evidence="3">
    <location>
        <begin position="563"/>
        <end position="596"/>
    </location>
</feature>
<dbReference type="InterPro" id="IPR019734">
    <property type="entry name" value="TPR_rpt"/>
</dbReference>
<dbReference type="SMART" id="SM00028">
    <property type="entry name" value="TPR"/>
    <property type="match status" value="8"/>
</dbReference>
<feature type="repeat" description="TPR" evidence="3">
    <location>
        <begin position="495"/>
        <end position="528"/>
    </location>
</feature>
<dbReference type="PROSITE" id="PS50293">
    <property type="entry name" value="TPR_REGION"/>
    <property type="match status" value="3"/>
</dbReference>
<feature type="repeat" description="TPR" evidence="3">
    <location>
        <begin position="359"/>
        <end position="392"/>
    </location>
</feature>
<gene>
    <name evidence="6" type="ORF">NEA10_02175</name>
</gene>
<protein>
    <submittedName>
        <fullName evidence="6">Tetratricopeptide repeat protein</fullName>
    </submittedName>
</protein>
<feature type="compositionally biased region" description="Acidic residues" evidence="4">
    <location>
        <begin position="246"/>
        <end position="255"/>
    </location>
</feature>
<dbReference type="PANTHER" id="PTHR44943:SF8">
    <property type="entry name" value="TPR REPEAT-CONTAINING PROTEIN MJ0263"/>
    <property type="match status" value="1"/>
</dbReference>
<keyword evidence="5" id="KW-0812">Transmembrane</keyword>
<keyword evidence="5" id="KW-0472">Membrane</keyword>
<dbReference type="InterPro" id="IPR051685">
    <property type="entry name" value="Ycf3/AcsC/BcsC/TPR_MFPF"/>
</dbReference>
<evidence type="ECO:0000256" key="2">
    <source>
        <dbReference type="ARBA" id="ARBA00022803"/>
    </source>
</evidence>
<dbReference type="Gene3D" id="1.25.40.10">
    <property type="entry name" value="Tetratricopeptide repeat domain"/>
    <property type="match status" value="4"/>
</dbReference>
<proteinExistence type="predicted"/>
<feature type="transmembrane region" description="Helical" evidence="5">
    <location>
        <begin position="87"/>
        <end position="110"/>
    </location>
</feature>
<dbReference type="PROSITE" id="PS50005">
    <property type="entry name" value="TPR"/>
    <property type="match status" value="7"/>
</dbReference>
<reference evidence="6" key="1">
    <citation type="submission" date="2022-06" db="EMBL/GenBank/DDBJ databases">
        <title>Genome sequence of Phormidium yuhuli AB48 isolated from an industrial photobioreactor environment.</title>
        <authorList>
            <person name="Qiu Y."/>
            <person name="Noonan A.J.C."/>
            <person name="Dofher K."/>
            <person name="Koch M."/>
            <person name="Kieft B."/>
            <person name="Lin X."/>
            <person name="Ziels R.M."/>
            <person name="Hallam S.J."/>
        </authorList>
    </citation>
    <scope>NUCLEOTIDE SEQUENCE</scope>
    <source>
        <strain evidence="6">AB48</strain>
    </source>
</reference>
<keyword evidence="7" id="KW-1185">Reference proteome</keyword>
<dbReference type="EMBL" id="CP098611">
    <property type="protein sequence ID" value="USR91558.1"/>
    <property type="molecule type" value="Genomic_DNA"/>
</dbReference>
<name>A0ABY5AQR0_9CYAN</name>
<dbReference type="Pfam" id="PF00515">
    <property type="entry name" value="TPR_1"/>
    <property type="match status" value="1"/>
</dbReference>
<dbReference type="SUPFAM" id="SSF48452">
    <property type="entry name" value="TPR-like"/>
    <property type="match status" value="2"/>
</dbReference>
<feature type="repeat" description="TPR" evidence="3">
    <location>
        <begin position="461"/>
        <end position="494"/>
    </location>
</feature>
<evidence type="ECO:0000313" key="7">
    <source>
        <dbReference type="Proteomes" id="UP001056708"/>
    </source>
</evidence>
<evidence type="ECO:0000256" key="5">
    <source>
        <dbReference type="SAM" id="Phobius"/>
    </source>
</evidence>
<dbReference type="PANTHER" id="PTHR44943">
    <property type="entry name" value="CELLULOSE SYNTHASE OPERON PROTEIN C"/>
    <property type="match status" value="1"/>
</dbReference>
<dbReference type="InterPro" id="IPR011990">
    <property type="entry name" value="TPR-like_helical_dom_sf"/>
</dbReference>
<feature type="compositionally biased region" description="Polar residues" evidence="4">
    <location>
        <begin position="275"/>
        <end position="287"/>
    </location>
</feature>
<dbReference type="Pfam" id="PF13432">
    <property type="entry name" value="TPR_16"/>
    <property type="match status" value="2"/>
</dbReference>
<sequence length="655" mass="73542">MRLRRYSIQVATHLVMAMAVVLFSASGNLVRGQGSPNLTEAETEELQRFRAQERFQEDWERAIANSVSLRDRIDDRIENALAAQRPAITAVFVVLALLPLLGAIAVWLILSRLEARANAYAQEIDSIKNDAMAELLGMMNEAHSVLHQIQTKIHEPLPRVPVGAERQISSGSQTREAQSDDEENQQGFGSFQGVSPPRESPPEDDLDILRDDSSPTDSQALQDISMESVGDIQEDEPPPSLNSILDSEEDQEDEPPPSLNSILDSEEDQEDETPKTTSPPSVNSILENDSEGEDELPSRTTPETVARPPITYRGGDEGIATASENRLNGNTQTYRLPEQEPVRPPERPQRPPQPPQVGAAEFCRQANALFFSGRYSEAIIAYQQAVQLKPDYHQAWSNQGSALFHLQRYPEAIAAYDRALGIHPDYPEAWNNKGGALSKLGQYEEALAAYDRAVELKPDYVEAWNNRGLALMELKRYKESVASYNRAVKLKPDYVEAWNNRGLAFAAANLHEHALRCFEKAQGLNPDNIDAYRYQGVSLAALERYPEAIRAYQRGTEIQPNDIPTWYYLGQLLTQLERYDEAIAAYDEAIALQPAIPEIWYNRAGCYSAQGFVAPCLESLQEALRLAPHPYRERAQVDPMFDEIRQDERFKQLLL</sequence>
<feature type="region of interest" description="Disordered" evidence="4">
    <location>
        <begin position="156"/>
        <end position="357"/>
    </location>
</feature>
<evidence type="ECO:0000256" key="3">
    <source>
        <dbReference type="PROSITE-ProRule" id="PRU00339"/>
    </source>
</evidence>